<accession>A0A8H8STT2</accession>
<gene>
    <name evidence="1" type="ORF">RhiXN_05446</name>
</gene>
<sequence>MQYVTCHSCKESTPDLANLVHPSTAIPAYFSLFLLSMAPSHPYSRIGGLFDRVDPFIVPSQARDGTERIPTSVYNCRPSVPSLPSPISHLHPPALITHIHSIHPQTPNSYWTHSMVAAIPTRKQQQTLGWEYHLLFTRFCELASTPSHHAFAHIPPPTSFPQTQWLLRSSSKQKVWMNENMMQGIEMLAHTLDQDWPDWAYKRARTAAERPVRGLLPLAGEPGRAPDLVQHPAAVRATHVQPGTAAAYMAVVATQPPDNSRRVLQAVGDWKEREGGDAAAPGQLEDRSDIYVEGILGRRVEEGVQRGGGGRGGLGCARVICG</sequence>
<dbReference type="Proteomes" id="UP000650533">
    <property type="component" value="Chromosome 2"/>
</dbReference>
<evidence type="ECO:0000313" key="1">
    <source>
        <dbReference type="EMBL" id="QRW17444.1"/>
    </source>
</evidence>
<proteinExistence type="predicted"/>
<dbReference type="EMBL" id="CP059659">
    <property type="protein sequence ID" value="QRW17444.1"/>
    <property type="molecule type" value="Genomic_DNA"/>
</dbReference>
<dbReference type="RefSeq" id="XP_043177681.1">
    <property type="nucleotide sequence ID" value="XM_043325262.1"/>
</dbReference>
<dbReference type="GeneID" id="67027725"/>
<protein>
    <submittedName>
        <fullName evidence="1">Uncharacterized protein</fullName>
    </submittedName>
</protein>
<evidence type="ECO:0000313" key="2">
    <source>
        <dbReference type="Proteomes" id="UP000650533"/>
    </source>
</evidence>
<dbReference type="AlphaFoldDB" id="A0A8H8STT2"/>
<dbReference type="KEGG" id="rsx:RhiXN_05446"/>
<name>A0A8H8STT2_9AGAM</name>
<reference evidence="1" key="1">
    <citation type="submission" date="2020-05" db="EMBL/GenBank/DDBJ databases">
        <title>Evolutionary and genomic comparisons of hybrid uninucleate and nonhybrid Rhizoctonia fungi.</title>
        <authorList>
            <person name="Li C."/>
            <person name="Chen X."/>
        </authorList>
    </citation>
    <scope>NUCLEOTIDE SEQUENCE</scope>
    <source>
        <strain evidence="1">AG-1 IA</strain>
    </source>
</reference>
<organism evidence="1 2">
    <name type="scientific">Rhizoctonia solani</name>
    <dbReference type="NCBI Taxonomy" id="456999"/>
    <lineage>
        <taxon>Eukaryota</taxon>
        <taxon>Fungi</taxon>
        <taxon>Dikarya</taxon>
        <taxon>Basidiomycota</taxon>
        <taxon>Agaricomycotina</taxon>
        <taxon>Agaricomycetes</taxon>
        <taxon>Cantharellales</taxon>
        <taxon>Ceratobasidiaceae</taxon>
        <taxon>Rhizoctonia</taxon>
    </lineage>
</organism>